<accession>W9QJA7</accession>
<protein>
    <submittedName>
        <fullName evidence="1">Uncharacterized protein</fullName>
    </submittedName>
</protein>
<proteinExistence type="predicted"/>
<evidence type="ECO:0000313" key="1">
    <source>
        <dbReference type="EMBL" id="EXB38543.1"/>
    </source>
</evidence>
<keyword evidence="2" id="KW-1185">Reference proteome</keyword>
<dbReference type="EMBL" id="KE343698">
    <property type="protein sequence ID" value="EXB38543.1"/>
    <property type="molecule type" value="Genomic_DNA"/>
</dbReference>
<gene>
    <name evidence="1" type="ORF">L484_008571</name>
</gene>
<sequence length="63" mass="7119">MNGGSLRKPCRLDLLSARSYRGWGCGQIQHQDGNYPHVKKHFVSQAMVVNHSICSDALRYLMS</sequence>
<dbReference type="AlphaFoldDB" id="W9QJA7"/>
<evidence type="ECO:0000313" key="2">
    <source>
        <dbReference type="Proteomes" id="UP000030645"/>
    </source>
</evidence>
<organism evidence="1 2">
    <name type="scientific">Morus notabilis</name>
    <dbReference type="NCBI Taxonomy" id="981085"/>
    <lineage>
        <taxon>Eukaryota</taxon>
        <taxon>Viridiplantae</taxon>
        <taxon>Streptophyta</taxon>
        <taxon>Embryophyta</taxon>
        <taxon>Tracheophyta</taxon>
        <taxon>Spermatophyta</taxon>
        <taxon>Magnoliopsida</taxon>
        <taxon>eudicotyledons</taxon>
        <taxon>Gunneridae</taxon>
        <taxon>Pentapetalae</taxon>
        <taxon>rosids</taxon>
        <taxon>fabids</taxon>
        <taxon>Rosales</taxon>
        <taxon>Moraceae</taxon>
        <taxon>Moreae</taxon>
        <taxon>Morus</taxon>
    </lineage>
</organism>
<dbReference type="Proteomes" id="UP000030645">
    <property type="component" value="Unassembled WGS sequence"/>
</dbReference>
<reference evidence="2" key="1">
    <citation type="submission" date="2013-01" db="EMBL/GenBank/DDBJ databases">
        <title>Draft Genome Sequence of a Mulberry Tree, Morus notabilis C.K. Schneid.</title>
        <authorList>
            <person name="He N."/>
            <person name="Zhao S."/>
        </authorList>
    </citation>
    <scope>NUCLEOTIDE SEQUENCE</scope>
</reference>
<name>W9QJA7_9ROSA</name>